<comment type="caution">
    <text evidence="1">The sequence shown here is derived from an EMBL/GenBank/DDBJ whole genome shotgun (WGS) entry which is preliminary data.</text>
</comment>
<gene>
    <name evidence="1" type="ORF">DPC56_06120</name>
</gene>
<keyword evidence="2" id="KW-1185">Reference proteome</keyword>
<dbReference type="PIRSF" id="PIRSF005278">
    <property type="entry name" value="UCP005278"/>
    <property type="match status" value="1"/>
</dbReference>
<dbReference type="RefSeq" id="WP_112094196.1">
    <property type="nucleotide sequence ID" value="NZ_QLOE01000007.1"/>
</dbReference>
<dbReference type="AlphaFoldDB" id="A0A328PCD2"/>
<organism evidence="1 2">
    <name type="scientific">Methanothermobacter tenebrarum</name>
    <dbReference type="NCBI Taxonomy" id="680118"/>
    <lineage>
        <taxon>Archaea</taxon>
        <taxon>Methanobacteriati</taxon>
        <taxon>Methanobacteriota</taxon>
        <taxon>Methanomada group</taxon>
        <taxon>Methanobacteria</taxon>
        <taxon>Methanobacteriales</taxon>
        <taxon>Methanobacteriaceae</taxon>
        <taxon>Methanothermobacter</taxon>
    </lineage>
</organism>
<evidence type="ECO:0000313" key="1">
    <source>
        <dbReference type="EMBL" id="RAO78831.1"/>
    </source>
</evidence>
<dbReference type="Proteomes" id="UP000249782">
    <property type="component" value="Unassembled WGS sequence"/>
</dbReference>
<dbReference type="OrthoDB" id="74957at2157"/>
<dbReference type="InterPro" id="IPR012021">
    <property type="entry name" value="UCP005278"/>
</dbReference>
<reference evidence="1 2" key="1">
    <citation type="submission" date="2018-06" db="EMBL/GenBank/DDBJ databases">
        <title>Draft genome sequence of hyperthermophilic methanogen Methanothermobacter tenebrarum sp. MCM-B 1447.</title>
        <authorList>
            <person name="Pore S.D."/>
            <person name="Dagar S."/>
            <person name="Dhakephalkar P.K."/>
        </authorList>
    </citation>
    <scope>NUCLEOTIDE SEQUENCE [LARGE SCALE GENOMIC DNA]</scope>
    <source>
        <strain evidence="1 2">MCM B 1447</strain>
    </source>
</reference>
<sequence>MKIVSIGADISANDTSCSRELIRKLEADIPILVDLGAYKAALTNITGDDVVISAFVDDSMTAKINRAIIHILKENSEDMGDLEGISGTPEGAGEGISYAEAKIRQDRYPDAIILSFDTYGGEEFVSNVANSTIKAAKGMDGVTDVSEEIKPGTRKIPGVGYVSEKTDDPVVAATIEDMESIGVVAGAMLGAALGNKNVYLVKRGSPSHIIPGSVIVSATAFLNGNIIDLAAPFEERTRILKV</sequence>
<name>A0A328PCD2_9EURY</name>
<evidence type="ECO:0000313" key="2">
    <source>
        <dbReference type="Proteomes" id="UP000249782"/>
    </source>
</evidence>
<proteinExistence type="predicted"/>
<accession>A0A328PCD2</accession>
<protein>
    <submittedName>
        <fullName evidence="1">Uncharacterized protein</fullName>
    </submittedName>
</protein>
<dbReference type="EMBL" id="QLOE01000007">
    <property type="protein sequence ID" value="RAO78831.1"/>
    <property type="molecule type" value="Genomic_DNA"/>
</dbReference>